<organism evidence="1 2">
    <name type="scientific">Cronobacter turicensis (strain DSM 18703 / CCUG 55852 / LMG 23827 / z3032)</name>
    <dbReference type="NCBI Taxonomy" id="693216"/>
    <lineage>
        <taxon>Bacteria</taxon>
        <taxon>Pseudomonadati</taxon>
        <taxon>Pseudomonadota</taxon>
        <taxon>Gammaproteobacteria</taxon>
        <taxon>Enterobacterales</taxon>
        <taxon>Enterobacteriaceae</taxon>
        <taxon>Cronobacter</taxon>
    </lineage>
</organism>
<evidence type="ECO:0000313" key="2">
    <source>
        <dbReference type="Proteomes" id="UP000002069"/>
    </source>
</evidence>
<dbReference type="AlphaFoldDB" id="C9Y053"/>
<reference evidence="2" key="2">
    <citation type="journal article" date="2011" name="J. Bacteriol.">
        <title>Complete genome sequence of Cronobacter turicensis LMG 23827, a food-borne pathogen causing deaths in neonates.</title>
        <authorList>
            <person name="Stephan R."/>
            <person name="Lehner A."/>
            <person name="Tischler P."/>
            <person name="Rattei T."/>
        </authorList>
    </citation>
    <scope>NUCLEOTIDE SEQUENCE [LARGE SCALE GENOMIC DNA]</scope>
    <source>
        <strain evidence="2">DSM 18703 / CCUG 55852 / LMG 23827 / z3032</strain>
    </source>
</reference>
<sequence>MPESGNEQRLFLILLPYPPRFLISKNNDAIGRGYCMNR</sequence>
<dbReference type="HOGENOM" id="CLU_3327014_0_0_6"/>
<protein>
    <submittedName>
        <fullName evidence="1">Uncharacterized protein</fullName>
    </submittedName>
</protein>
<reference evidence="1 2" key="1">
    <citation type="journal article" date="2010" name="J. Bacteriol.">
        <title>Complete Genome Sequence of Cronobacter turicensis LMG 23827, a foodborne pathogen causing deaths in neonates.</title>
        <authorList>
            <person name="Stephan R."/>
            <person name="Lehner A."/>
            <person name="Tischler P."/>
            <person name="Rattei T."/>
        </authorList>
    </citation>
    <scope>NUCLEOTIDE SEQUENCE [LARGE SCALE GENOMIC DNA]</scope>
    <source>
        <strain evidence="2">DSM 18703 / CCUG 55852 / LMG 23827 / z3032</strain>
    </source>
</reference>
<dbReference type="KEGG" id="ctu:CTU_15000"/>
<proteinExistence type="predicted"/>
<dbReference type="PATRIC" id="fig|693216.3.peg.1429"/>
<accession>C9Y053</accession>
<dbReference type="EMBL" id="FN543093">
    <property type="protein sequence ID" value="CBA29610.1"/>
    <property type="molecule type" value="Genomic_DNA"/>
</dbReference>
<gene>
    <name evidence="1" type="ordered locus">Ctu_15000</name>
</gene>
<evidence type="ECO:0000313" key="1">
    <source>
        <dbReference type="EMBL" id="CBA29610.1"/>
    </source>
</evidence>
<name>C9Y053_CROTZ</name>
<keyword evidence="2" id="KW-1185">Reference proteome</keyword>
<dbReference type="Proteomes" id="UP000002069">
    <property type="component" value="Chromosome"/>
</dbReference>